<dbReference type="GO" id="GO:0016705">
    <property type="term" value="F:oxidoreductase activity, acting on paired donors, with incorporation or reduction of molecular oxygen"/>
    <property type="evidence" value="ECO:0007669"/>
    <property type="project" value="InterPro"/>
</dbReference>
<evidence type="ECO:0000313" key="15">
    <source>
        <dbReference type="EMBL" id="PHT84748.1"/>
    </source>
</evidence>
<dbReference type="STRING" id="4072.A0A2G2ZRX7"/>
<dbReference type="FunFam" id="1.10.630.10:FF:000026">
    <property type="entry name" value="Cytochrome P450 82C4"/>
    <property type="match status" value="1"/>
</dbReference>
<dbReference type="GO" id="GO:0004497">
    <property type="term" value="F:monooxygenase activity"/>
    <property type="evidence" value="ECO:0007669"/>
    <property type="project" value="UniProtKB-KW"/>
</dbReference>
<keyword evidence="3 11" id="KW-0349">Heme</keyword>
<dbReference type="Pfam" id="PF25597">
    <property type="entry name" value="SH3_retrovirus"/>
    <property type="match status" value="1"/>
</dbReference>
<evidence type="ECO:0000256" key="10">
    <source>
        <dbReference type="ARBA" id="ARBA00023136"/>
    </source>
</evidence>
<feature type="domain" description="Reverse transcriptase Ty1/copia-type" evidence="13">
    <location>
        <begin position="267"/>
        <end position="361"/>
    </location>
</feature>
<comment type="caution">
    <text evidence="15">The sequence shown here is derived from an EMBL/GenBank/DDBJ whole genome shotgun (WGS) entry which is preliminary data.</text>
</comment>
<reference evidence="15 16" key="2">
    <citation type="journal article" date="2017" name="Genome Biol.">
        <title>New reference genome sequences of hot pepper reveal the massive evolution of plant disease-resistance genes by retroduplication.</title>
        <authorList>
            <person name="Kim S."/>
            <person name="Park J."/>
            <person name="Yeom S.I."/>
            <person name="Kim Y.M."/>
            <person name="Seo E."/>
            <person name="Kim K.T."/>
            <person name="Kim M.S."/>
            <person name="Lee J.M."/>
            <person name="Cheong K."/>
            <person name="Shin H.S."/>
            <person name="Kim S.B."/>
            <person name="Han K."/>
            <person name="Lee J."/>
            <person name="Park M."/>
            <person name="Lee H.A."/>
            <person name="Lee H.Y."/>
            <person name="Lee Y."/>
            <person name="Oh S."/>
            <person name="Lee J.H."/>
            <person name="Choi E."/>
            <person name="Choi E."/>
            <person name="Lee S.E."/>
            <person name="Jeon J."/>
            <person name="Kim H."/>
            <person name="Choi G."/>
            <person name="Song H."/>
            <person name="Lee J."/>
            <person name="Lee S.C."/>
            <person name="Kwon J.K."/>
            <person name="Lee H.Y."/>
            <person name="Koo N."/>
            <person name="Hong Y."/>
            <person name="Kim R.W."/>
            <person name="Kang W.H."/>
            <person name="Huh J.H."/>
            <person name="Kang B.C."/>
            <person name="Yang T.J."/>
            <person name="Lee Y.H."/>
            <person name="Bennetzen J.L."/>
            <person name="Choi D."/>
        </authorList>
    </citation>
    <scope>NUCLEOTIDE SEQUENCE [LARGE SCALE GENOMIC DNA]</scope>
    <source>
        <strain evidence="16">cv. CM334</strain>
    </source>
</reference>
<accession>A0A2G2ZRX7</accession>
<feature type="binding site" description="axial binding residue" evidence="11">
    <location>
        <position position="956"/>
    </location>
    <ligand>
        <name>heme</name>
        <dbReference type="ChEBI" id="CHEBI:30413"/>
    </ligand>
    <ligandPart>
        <name>Fe</name>
        <dbReference type="ChEBI" id="CHEBI:18248"/>
    </ligandPart>
</feature>
<evidence type="ECO:0000256" key="7">
    <source>
        <dbReference type="ARBA" id="ARBA00023002"/>
    </source>
</evidence>
<dbReference type="Gramene" id="PHT84748">
    <property type="protein sequence ID" value="PHT84748"/>
    <property type="gene ID" value="T459_13191"/>
</dbReference>
<dbReference type="SUPFAM" id="SSF48264">
    <property type="entry name" value="Cytochrome P450"/>
    <property type="match status" value="1"/>
</dbReference>
<comment type="cofactor">
    <cofactor evidence="1 11">
        <name>heme</name>
        <dbReference type="ChEBI" id="CHEBI:30413"/>
    </cofactor>
</comment>
<evidence type="ECO:0000259" key="13">
    <source>
        <dbReference type="Pfam" id="PF07727"/>
    </source>
</evidence>
<keyword evidence="4" id="KW-0812">Transmembrane</keyword>
<feature type="domain" description="Retroviral polymerase SH3-like" evidence="14">
    <location>
        <begin position="61"/>
        <end position="116"/>
    </location>
</feature>
<evidence type="ECO:0000256" key="8">
    <source>
        <dbReference type="ARBA" id="ARBA00023004"/>
    </source>
</evidence>
<feature type="domain" description="Reverse transcriptase Ty1/copia-type" evidence="13">
    <location>
        <begin position="213"/>
        <end position="264"/>
    </location>
</feature>
<organism evidence="15 16">
    <name type="scientific">Capsicum annuum</name>
    <name type="common">Capsicum pepper</name>
    <dbReference type="NCBI Taxonomy" id="4072"/>
    <lineage>
        <taxon>Eukaryota</taxon>
        <taxon>Viridiplantae</taxon>
        <taxon>Streptophyta</taxon>
        <taxon>Embryophyta</taxon>
        <taxon>Tracheophyta</taxon>
        <taxon>Spermatophyta</taxon>
        <taxon>Magnoliopsida</taxon>
        <taxon>eudicotyledons</taxon>
        <taxon>Gunneridae</taxon>
        <taxon>Pentapetalae</taxon>
        <taxon>asterids</taxon>
        <taxon>lamiids</taxon>
        <taxon>Solanales</taxon>
        <taxon>Solanaceae</taxon>
        <taxon>Solanoideae</taxon>
        <taxon>Capsiceae</taxon>
        <taxon>Capsicum</taxon>
    </lineage>
</organism>
<keyword evidence="10" id="KW-0472">Membrane</keyword>
<feature type="compositionally biased region" description="Polar residues" evidence="12">
    <location>
        <begin position="151"/>
        <end position="170"/>
    </location>
</feature>
<keyword evidence="8 11" id="KW-0408">Iron</keyword>
<dbReference type="Pfam" id="PF00067">
    <property type="entry name" value="p450"/>
    <property type="match status" value="1"/>
</dbReference>
<dbReference type="AlphaFoldDB" id="A0A2G2ZRX7"/>
<dbReference type="InterPro" id="IPR057670">
    <property type="entry name" value="SH3_retrovirus"/>
</dbReference>
<dbReference type="InterPro" id="IPR002401">
    <property type="entry name" value="Cyt_P450_E_grp-I"/>
</dbReference>
<evidence type="ECO:0000256" key="4">
    <source>
        <dbReference type="ARBA" id="ARBA00022692"/>
    </source>
</evidence>
<dbReference type="EMBL" id="AYRZ02000004">
    <property type="protein sequence ID" value="PHT84748.1"/>
    <property type="molecule type" value="Genomic_DNA"/>
</dbReference>
<gene>
    <name evidence="15" type="ORF">T459_13191</name>
</gene>
<dbReference type="Gene3D" id="1.10.630.10">
    <property type="entry name" value="Cytochrome P450"/>
    <property type="match status" value="1"/>
</dbReference>
<dbReference type="PROSITE" id="PS00086">
    <property type="entry name" value="CYTOCHROME_P450"/>
    <property type="match status" value="1"/>
</dbReference>
<keyword evidence="6" id="KW-1133">Transmembrane helix</keyword>
<feature type="region of interest" description="Disordered" evidence="12">
    <location>
        <begin position="120"/>
        <end position="187"/>
    </location>
</feature>
<dbReference type="GO" id="GO:0016020">
    <property type="term" value="C:membrane"/>
    <property type="evidence" value="ECO:0007669"/>
    <property type="project" value="UniProtKB-SubCell"/>
</dbReference>
<dbReference type="PRINTS" id="PR00463">
    <property type="entry name" value="EP450I"/>
</dbReference>
<dbReference type="GO" id="GO:0005506">
    <property type="term" value="F:iron ion binding"/>
    <property type="evidence" value="ECO:0007669"/>
    <property type="project" value="InterPro"/>
</dbReference>
<evidence type="ECO:0000256" key="3">
    <source>
        <dbReference type="ARBA" id="ARBA00022617"/>
    </source>
</evidence>
<dbReference type="InterPro" id="IPR050651">
    <property type="entry name" value="Plant_Cytochrome_P450_Monoox"/>
</dbReference>
<evidence type="ECO:0000313" key="16">
    <source>
        <dbReference type="Proteomes" id="UP000222542"/>
    </source>
</evidence>
<evidence type="ECO:0000256" key="12">
    <source>
        <dbReference type="SAM" id="MobiDB-lite"/>
    </source>
</evidence>
<comment type="subcellular location">
    <subcellularLocation>
        <location evidence="2">Membrane</location>
    </subcellularLocation>
</comment>
<evidence type="ECO:0000256" key="11">
    <source>
        <dbReference type="PIRSR" id="PIRSR602401-1"/>
    </source>
</evidence>
<name>A0A2G2ZRX7_CAPAN</name>
<dbReference type="InterPro" id="IPR001128">
    <property type="entry name" value="Cyt_P450"/>
</dbReference>
<evidence type="ECO:0000256" key="5">
    <source>
        <dbReference type="ARBA" id="ARBA00022723"/>
    </source>
</evidence>
<dbReference type="PANTHER" id="PTHR47947">
    <property type="entry name" value="CYTOCHROME P450 82C3-RELATED"/>
    <property type="match status" value="1"/>
</dbReference>
<keyword evidence="5 11" id="KW-0479">Metal-binding</keyword>
<dbReference type="CDD" id="cd09272">
    <property type="entry name" value="RNase_HI_RT_Ty1"/>
    <property type="match status" value="1"/>
</dbReference>
<feature type="compositionally biased region" description="Polar residues" evidence="12">
    <location>
        <begin position="120"/>
        <end position="141"/>
    </location>
</feature>
<evidence type="ECO:0000256" key="1">
    <source>
        <dbReference type="ARBA" id="ARBA00001971"/>
    </source>
</evidence>
<keyword evidence="9" id="KW-0503">Monooxygenase</keyword>
<reference evidence="15 16" key="1">
    <citation type="journal article" date="2014" name="Nat. Genet.">
        <title>Genome sequence of the hot pepper provides insights into the evolution of pungency in Capsicum species.</title>
        <authorList>
            <person name="Kim S."/>
            <person name="Park M."/>
            <person name="Yeom S.I."/>
            <person name="Kim Y.M."/>
            <person name="Lee J.M."/>
            <person name="Lee H.A."/>
            <person name="Seo E."/>
            <person name="Choi J."/>
            <person name="Cheong K."/>
            <person name="Kim K.T."/>
            <person name="Jung K."/>
            <person name="Lee G.W."/>
            <person name="Oh S.K."/>
            <person name="Bae C."/>
            <person name="Kim S.B."/>
            <person name="Lee H.Y."/>
            <person name="Kim S.Y."/>
            <person name="Kim M.S."/>
            <person name="Kang B.C."/>
            <person name="Jo Y.D."/>
            <person name="Yang H.B."/>
            <person name="Jeong H.J."/>
            <person name="Kang W.H."/>
            <person name="Kwon J.K."/>
            <person name="Shin C."/>
            <person name="Lim J.Y."/>
            <person name="Park J.H."/>
            <person name="Huh J.H."/>
            <person name="Kim J.S."/>
            <person name="Kim B.D."/>
            <person name="Cohen O."/>
            <person name="Paran I."/>
            <person name="Suh M.C."/>
            <person name="Lee S.B."/>
            <person name="Kim Y.K."/>
            <person name="Shin Y."/>
            <person name="Noh S.J."/>
            <person name="Park J."/>
            <person name="Seo Y.S."/>
            <person name="Kwon S.Y."/>
            <person name="Kim H.A."/>
            <person name="Park J.M."/>
            <person name="Kim H.J."/>
            <person name="Choi S.B."/>
            <person name="Bosland P.W."/>
            <person name="Reeves G."/>
            <person name="Jo S.H."/>
            <person name="Lee B.W."/>
            <person name="Cho H.T."/>
            <person name="Choi H.S."/>
            <person name="Lee M.S."/>
            <person name="Yu Y."/>
            <person name="Do Choi Y."/>
            <person name="Park B.S."/>
            <person name="van Deynze A."/>
            <person name="Ashrafi H."/>
            <person name="Hill T."/>
            <person name="Kim W.T."/>
            <person name="Pai H.S."/>
            <person name="Ahn H.K."/>
            <person name="Yeam I."/>
            <person name="Giovannoni J.J."/>
            <person name="Rose J.K."/>
            <person name="Sorensen I."/>
            <person name="Lee S.J."/>
            <person name="Kim R.W."/>
            <person name="Choi I.Y."/>
            <person name="Choi B.S."/>
            <person name="Lim J.S."/>
            <person name="Lee Y.H."/>
            <person name="Choi D."/>
        </authorList>
    </citation>
    <scope>NUCLEOTIDE SEQUENCE [LARGE SCALE GENOMIC DNA]</scope>
    <source>
        <strain evidence="16">cv. CM334</strain>
    </source>
</reference>
<dbReference type="Pfam" id="PF07727">
    <property type="entry name" value="RVT_2"/>
    <property type="match status" value="2"/>
</dbReference>
<dbReference type="Proteomes" id="UP000222542">
    <property type="component" value="Unassembled WGS sequence"/>
</dbReference>
<dbReference type="PANTHER" id="PTHR47947:SF26">
    <property type="entry name" value="CYTOCHROME P450"/>
    <property type="match status" value="1"/>
</dbReference>
<evidence type="ECO:0000256" key="9">
    <source>
        <dbReference type="ARBA" id="ARBA00023033"/>
    </source>
</evidence>
<evidence type="ECO:0000256" key="2">
    <source>
        <dbReference type="ARBA" id="ARBA00004370"/>
    </source>
</evidence>
<dbReference type="GO" id="GO:0020037">
    <property type="term" value="F:heme binding"/>
    <property type="evidence" value="ECO:0007669"/>
    <property type="project" value="InterPro"/>
</dbReference>
<proteinExistence type="predicted"/>
<sequence>MEKVRCMLSNAGLPKSFGAKAAFTVCLLINLSPSAAIDKKTPQEVWSGTPASYSDLRIFGCPAYAYIDNEKLESRSVKYLFMGYKPGVKSYKLWCPESRKVIISRDVVFDETAMLRASFKSSASPPNELSDMNQQKSSTHVDLQIEAESTPVPTSQSSPEIQSDTISSSPPMVPQYSIAKDRPRRDIKPPQKYVEDDLVDYVLREQIESLHNNDTWDLVKFPKDKKTVCCKWVFKKKERTSGVEDARYKARLVAKGYSQSRNNDSCVYFKEVRDGSFMYLFLYINDMLIAAKDMGETIKFKAQLSKEFDMKDLGAAKKIFRMEILRDRKNCKLYLSQKMYIEKVLHRFNMKNAKPVSAPLEAVMTQIEALAVMNIPEPCRPETPSVYLSDIPRAIWNPPLTRQGSLQPEDGVIGYVDFDFTEDHDKRRSLTGYVFTISGCAISRKATLQTTVALLTTEAEYMTITEAFKEAIWLRDHMFHQRTKHIDVRYYFVREIIACGDIVVSKISTHDNSADMMSKIIPSAKFEHCLDLSRNVPKADRAWPIIGHLHLLNGPQMPHEVFGHMAEKYGPIFQLKLGVNQVVVVSDHNIVKECFTTNDMAFANRPKTLALEILGYNYAMFAFAPYGSYWREIRKIGTIELLSARRIEMFSHIREFEVKSAVKEIYDKGNNLNGVVKMEMKEWFGNLIMNIMMKILFGVQYKGDDEEEKRRAQKATRRSFELLGAFVVADFLPYLRWLDTGGHEKALKETAKEIDCLGEEWLVEHKRKRKLRVNRSGDEEDFMDVMLSICEDKDLPGHFDADTIIKATCMSMLLASVDTTMVTLTWTLSLLLNNYQSLKKAQDELDTHVGKNRWVQESDIKNLVYLQAIVNESMCLYPPTPILLPHESIEDCVVSGYDIPKGTRLFVNMWKFHHDPNIWPNPHEFKPERFLTTHKDVNVRGNHFELIPFGTGRRMCPGTSLALQVVYYVLAVLLQRFDIKRPSDEPIDMSESFGLTNLKASPLEVHLTPRLNSNLYE</sequence>
<keyword evidence="7" id="KW-0560">Oxidoreductase</keyword>
<dbReference type="InterPro" id="IPR017972">
    <property type="entry name" value="Cyt_P450_CS"/>
</dbReference>
<keyword evidence="16" id="KW-1185">Reference proteome</keyword>
<dbReference type="InterPro" id="IPR036396">
    <property type="entry name" value="Cyt_P450_sf"/>
</dbReference>
<evidence type="ECO:0000259" key="14">
    <source>
        <dbReference type="Pfam" id="PF25597"/>
    </source>
</evidence>
<dbReference type="InterPro" id="IPR013103">
    <property type="entry name" value="RVT_2"/>
</dbReference>
<evidence type="ECO:0000256" key="6">
    <source>
        <dbReference type="ARBA" id="ARBA00022989"/>
    </source>
</evidence>
<protein>
    <submittedName>
        <fullName evidence="15">Cytochrome 82A3</fullName>
    </submittedName>
</protein>
<dbReference type="PRINTS" id="PR00385">
    <property type="entry name" value="P450"/>
</dbReference>